<accession>A0ABW4TNR3</accession>
<comment type="caution">
    <text evidence="4">The sequence shown here is derived from an EMBL/GenBank/DDBJ whole genome shotgun (WGS) entry which is preliminary data.</text>
</comment>
<sequence length="205" mass="21900">MSSTDGLHADALALLRTWAPPTSGQASLRDRYVAHLEAQPTGMTRDCYPDHLTASTLVLSRDGSHVLLTLHAKARRWFQFGGHCEAGDPTLAAAAEREAVEESGLTGLRVDPAPVQLSEHAVPFCDPRGGVRHLDVRFLAIAPEGADHAVSEESLDVRWWPADALPDDDLADLVRLARERQSTSPGASVPSSGGSSRAAADQPSR</sequence>
<feature type="compositionally biased region" description="Low complexity" evidence="2">
    <location>
        <begin position="182"/>
        <end position="205"/>
    </location>
</feature>
<dbReference type="SUPFAM" id="SSF55811">
    <property type="entry name" value="Nudix"/>
    <property type="match status" value="1"/>
</dbReference>
<name>A0ABW4TNR3_9ACTN</name>
<evidence type="ECO:0000259" key="3">
    <source>
        <dbReference type="PROSITE" id="PS51462"/>
    </source>
</evidence>
<dbReference type="Pfam" id="PF00293">
    <property type="entry name" value="NUDIX"/>
    <property type="match status" value="1"/>
</dbReference>
<reference evidence="5" key="1">
    <citation type="journal article" date="2019" name="Int. J. Syst. Evol. Microbiol.">
        <title>The Global Catalogue of Microorganisms (GCM) 10K type strain sequencing project: providing services to taxonomists for standard genome sequencing and annotation.</title>
        <authorList>
            <consortium name="The Broad Institute Genomics Platform"/>
            <consortium name="The Broad Institute Genome Sequencing Center for Infectious Disease"/>
            <person name="Wu L."/>
            <person name="Ma J."/>
        </authorList>
    </citation>
    <scope>NUCLEOTIDE SEQUENCE [LARGE SCALE GENOMIC DNA]</scope>
    <source>
        <strain evidence="5">CGMCC 1.12477</strain>
    </source>
</reference>
<dbReference type="InterPro" id="IPR000086">
    <property type="entry name" value="NUDIX_hydrolase_dom"/>
</dbReference>
<feature type="region of interest" description="Disordered" evidence="2">
    <location>
        <begin position="176"/>
        <end position="205"/>
    </location>
</feature>
<dbReference type="PANTHER" id="PTHR43736">
    <property type="entry name" value="ADP-RIBOSE PYROPHOSPHATASE"/>
    <property type="match status" value="1"/>
</dbReference>
<dbReference type="Proteomes" id="UP001597351">
    <property type="component" value="Unassembled WGS sequence"/>
</dbReference>
<evidence type="ECO:0000256" key="2">
    <source>
        <dbReference type="SAM" id="MobiDB-lite"/>
    </source>
</evidence>
<comment type="similarity">
    <text evidence="1">Belongs to the Nudix hydrolase family.</text>
</comment>
<dbReference type="InterPro" id="IPR015797">
    <property type="entry name" value="NUDIX_hydrolase-like_dom_sf"/>
</dbReference>
<protein>
    <submittedName>
        <fullName evidence="4">NUDIX domain-containing protein</fullName>
    </submittedName>
</protein>
<evidence type="ECO:0000313" key="4">
    <source>
        <dbReference type="EMBL" id="MFD1948284.1"/>
    </source>
</evidence>
<dbReference type="PROSITE" id="PS51462">
    <property type="entry name" value="NUDIX"/>
    <property type="match status" value="1"/>
</dbReference>
<feature type="domain" description="Nudix hydrolase" evidence="3">
    <location>
        <begin position="49"/>
        <end position="183"/>
    </location>
</feature>
<dbReference type="EMBL" id="JBHUGD010000003">
    <property type="protein sequence ID" value="MFD1948284.1"/>
    <property type="molecule type" value="Genomic_DNA"/>
</dbReference>
<keyword evidence="5" id="KW-1185">Reference proteome</keyword>
<evidence type="ECO:0000313" key="5">
    <source>
        <dbReference type="Proteomes" id="UP001597351"/>
    </source>
</evidence>
<evidence type="ECO:0000256" key="1">
    <source>
        <dbReference type="ARBA" id="ARBA00005582"/>
    </source>
</evidence>
<proteinExistence type="inferred from homology"/>
<dbReference type="PANTHER" id="PTHR43736:SF1">
    <property type="entry name" value="DIHYDRONEOPTERIN TRIPHOSPHATE DIPHOSPHATASE"/>
    <property type="match status" value="1"/>
</dbReference>
<gene>
    <name evidence="4" type="ORF">ACFSDE_15885</name>
</gene>
<dbReference type="Gene3D" id="3.90.79.10">
    <property type="entry name" value="Nucleoside Triphosphate Pyrophosphohydrolase"/>
    <property type="match status" value="1"/>
</dbReference>
<dbReference type="RefSeq" id="WP_343920185.1">
    <property type="nucleotide sequence ID" value="NZ_BAAAJT010000002.1"/>
</dbReference>
<organism evidence="4 5">
    <name type="scientific">Nocardioides aestuarii</name>
    <dbReference type="NCBI Taxonomy" id="252231"/>
    <lineage>
        <taxon>Bacteria</taxon>
        <taxon>Bacillati</taxon>
        <taxon>Actinomycetota</taxon>
        <taxon>Actinomycetes</taxon>
        <taxon>Propionibacteriales</taxon>
        <taxon>Nocardioidaceae</taxon>
        <taxon>Nocardioides</taxon>
    </lineage>
</organism>